<evidence type="ECO:0000313" key="7">
    <source>
        <dbReference type="Proteomes" id="UP000326334"/>
    </source>
</evidence>
<sequence length="279" mass="31106">MMILDEIEQQYKHLSKQQRLIADYLLTYPKDVLSQTSKEIGERSGVSAATVVRFVQQIGLDNFSELKIAIATQLSSGKTVVDTVIEKNDTPKILSEKLAGVYESTVQKSYSMLNIDNLTKSLTLINKAKRVYLLGIGTSGLIAYDLYHKFNRYGIKTFYETDAHMNLEFLANATEQDIVIAISYSGKTKEVLIGAEFAHNNGIPVVSITREDTALSLLSDICLFVPDNERIVRVAAVASKLSTMFIADLVFMGIMQLRFGEMSDAALQTNRIITKLEED</sequence>
<reference evidence="6 7" key="1">
    <citation type="submission" date="2019-10" db="EMBL/GenBank/DDBJ databases">
        <title>Genome sequencing of Lactobacillus graminis.</title>
        <authorList>
            <person name="Kim K."/>
        </authorList>
    </citation>
    <scope>NUCLEOTIDE SEQUENCE [LARGE SCALE GENOMIC DNA]</scope>
    <source>
        <strain evidence="6 7">LG542</strain>
    </source>
</reference>
<dbReference type="InterPro" id="IPR009057">
    <property type="entry name" value="Homeodomain-like_sf"/>
</dbReference>
<dbReference type="CDD" id="cd05013">
    <property type="entry name" value="SIS_RpiR"/>
    <property type="match status" value="1"/>
</dbReference>
<organism evidence="6 7">
    <name type="scientific">Latilactobacillus graminis</name>
    <dbReference type="NCBI Taxonomy" id="60519"/>
    <lineage>
        <taxon>Bacteria</taxon>
        <taxon>Bacillati</taxon>
        <taxon>Bacillota</taxon>
        <taxon>Bacilli</taxon>
        <taxon>Lactobacillales</taxon>
        <taxon>Lactobacillaceae</taxon>
        <taxon>Latilactobacillus</taxon>
    </lineage>
</organism>
<keyword evidence="1" id="KW-0805">Transcription regulation</keyword>
<protein>
    <submittedName>
        <fullName evidence="6">MurR/RpiR family transcriptional regulator</fullName>
    </submittedName>
</protein>
<dbReference type="Gene3D" id="1.10.10.10">
    <property type="entry name" value="Winged helix-like DNA-binding domain superfamily/Winged helix DNA-binding domain"/>
    <property type="match status" value="1"/>
</dbReference>
<dbReference type="InterPro" id="IPR035472">
    <property type="entry name" value="RpiR-like_SIS"/>
</dbReference>
<keyword evidence="2" id="KW-0238">DNA-binding</keyword>
<dbReference type="Pfam" id="PF01418">
    <property type="entry name" value="HTH_6"/>
    <property type="match status" value="1"/>
</dbReference>
<dbReference type="Pfam" id="PF01380">
    <property type="entry name" value="SIS"/>
    <property type="match status" value="1"/>
</dbReference>
<dbReference type="InterPro" id="IPR001347">
    <property type="entry name" value="SIS_dom"/>
</dbReference>
<evidence type="ECO:0000259" key="5">
    <source>
        <dbReference type="PROSITE" id="PS51464"/>
    </source>
</evidence>
<evidence type="ECO:0000256" key="1">
    <source>
        <dbReference type="ARBA" id="ARBA00023015"/>
    </source>
</evidence>
<name>A0ABX6C9Q2_9LACO</name>
<evidence type="ECO:0000256" key="3">
    <source>
        <dbReference type="ARBA" id="ARBA00023163"/>
    </source>
</evidence>
<gene>
    <name evidence="6" type="ORF">LG542_07955</name>
</gene>
<keyword evidence="7" id="KW-1185">Reference proteome</keyword>
<dbReference type="InterPro" id="IPR036388">
    <property type="entry name" value="WH-like_DNA-bd_sf"/>
</dbReference>
<dbReference type="InterPro" id="IPR000281">
    <property type="entry name" value="HTH_RpiR"/>
</dbReference>
<dbReference type="PANTHER" id="PTHR30514:SF1">
    <property type="entry name" value="HTH-TYPE TRANSCRIPTIONAL REGULATOR HEXR-RELATED"/>
    <property type="match status" value="1"/>
</dbReference>
<evidence type="ECO:0000256" key="2">
    <source>
        <dbReference type="ARBA" id="ARBA00023125"/>
    </source>
</evidence>
<dbReference type="SUPFAM" id="SSF53697">
    <property type="entry name" value="SIS domain"/>
    <property type="match status" value="1"/>
</dbReference>
<dbReference type="PANTHER" id="PTHR30514">
    <property type="entry name" value="GLUCOKINASE"/>
    <property type="match status" value="1"/>
</dbReference>
<feature type="domain" description="HTH rpiR-type" evidence="4">
    <location>
        <begin position="1"/>
        <end position="77"/>
    </location>
</feature>
<dbReference type="PROSITE" id="PS51071">
    <property type="entry name" value="HTH_RPIR"/>
    <property type="match status" value="1"/>
</dbReference>
<accession>A0ABX6C9Q2</accession>
<dbReference type="InterPro" id="IPR047640">
    <property type="entry name" value="RpiR-like"/>
</dbReference>
<dbReference type="Gene3D" id="3.40.50.10490">
    <property type="entry name" value="Glucose-6-phosphate isomerase like protein, domain 1"/>
    <property type="match status" value="1"/>
</dbReference>
<evidence type="ECO:0000313" key="6">
    <source>
        <dbReference type="EMBL" id="QFP80151.1"/>
    </source>
</evidence>
<keyword evidence="3" id="KW-0804">Transcription</keyword>
<dbReference type="RefSeq" id="WP_083482005.1">
    <property type="nucleotide sequence ID" value="NZ_CP045007.1"/>
</dbReference>
<dbReference type="PROSITE" id="PS51464">
    <property type="entry name" value="SIS"/>
    <property type="match status" value="1"/>
</dbReference>
<dbReference type="InterPro" id="IPR046348">
    <property type="entry name" value="SIS_dom_sf"/>
</dbReference>
<evidence type="ECO:0000259" key="4">
    <source>
        <dbReference type="PROSITE" id="PS51071"/>
    </source>
</evidence>
<feature type="domain" description="SIS" evidence="5">
    <location>
        <begin position="121"/>
        <end position="260"/>
    </location>
</feature>
<dbReference type="EMBL" id="CP045007">
    <property type="protein sequence ID" value="QFP80151.1"/>
    <property type="molecule type" value="Genomic_DNA"/>
</dbReference>
<dbReference type="Proteomes" id="UP000326334">
    <property type="component" value="Chromosome"/>
</dbReference>
<proteinExistence type="predicted"/>
<dbReference type="SUPFAM" id="SSF46689">
    <property type="entry name" value="Homeodomain-like"/>
    <property type="match status" value="1"/>
</dbReference>